<organism evidence="2 3">
    <name type="scientific">Thermoplasma acidophilum (strain ATCC 25905 / DSM 1728 / JCM 9062 / NBRC 15155 / AMRC-C165)</name>
    <dbReference type="NCBI Taxonomy" id="273075"/>
    <lineage>
        <taxon>Archaea</taxon>
        <taxon>Methanobacteriati</taxon>
        <taxon>Thermoplasmatota</taxon>
        <taxon>Thermoplasmata</taxon>
        <taxon>Thermoplasmatales</taxon>
        <taxon>Thermoplasmataceae</taxon>
        <taxon>Thermoplasma</taxon>
    </lineage>
</organism>
<dbReference type="PROSITE" id="PS50956">
    <property type="entry name" value="HTH_ASNC_2"/>
    <property type="match status" value="1"/>
</dbReference>
<gene>
    <name evidence="2" type="ordered locus">Ta1218</name>
</gene>
<feature type="domain" description="HTH asnC-type" evidence="1">
    <location>
        <begin position="11"/>
        <end position="80"/>
    </location>
</feature>
<dbReference type="InterPro" id="IPR036390">
    <property type="entry name" value="WH_DNA-bd_sf"/>
</dbReference>
<protein>
    <submittedName>
        <fullName evidence="2">Transcription regulator LrpA related protein</fullName>
    </submittedName>
</protein>
<dbReference type="GO" id="GO:0043200">
    <property type="term" value="P:response to amino acid"/>
    <property type="evidence" value="ECO:0007669"/>
    <property type="project" value="TreeGrafter"/>
</dbReference>
<dbReference type="Pfam" id="PF08394">
    <property type="entry name" value="Arc_trans_TRASH"/>
    <property type="match status" value="1"/>
</dbReference>
<dbReference type="PaxDb" id="273075-Ta1218"/>
<dbReference type="PRINTS" id="PR00033">
    <property type="entry name" value="HTHASNC"/>
</dbReference>
<dbReference type="GO" id="GO:0043565">
    <property type="term" value="F:sequence-specific DNA binding"/>
    <property type="evidence" value="ECO:0007669"/>
    <property type="project" value="InterPro"/>
</dbReference>
<dbReference type="InterPro" id="IPR036388">
    <property type="entry name" value="WH-like_DNA-bd_sf"/>
</dbReference>
<dbReference type="HOGENOM" id="CLU_091233_4_1_2"/>
<dbReference type="eggNOG" id="arCOG01585">
    <property type="taxonomic scope" value="Archaea"/>
</dbReference>
<dbReference type="STRING" id="273075.gene:9572442"/>
<dbReference type="EnsemblBacteria" id="CAC12343">
    <property type="protein sequence ID" value="CAC12343"/>
    <property type="gene ID" value="CAC12343"/>
</dbReference>
<dbReference type="InterPro" id="IPR013603">
    <property type="entry name" value="TRASH_TR_C_prok"/>
</dbReference>
<reference evidence="2 3" key="1">
    <citation type="journal article" date="2000" name="Nature">
        <title>The genome sequence of the thermoacidophilic scavenger Thermoplasma acidophilum.</title>
        <authorList>
            <person name="Ruepp A."/>
            <person name="Graml W."/>
            <person name="Santos-Martinez M.L."/>
            <person name="Koretke K.K."/>
            <person name="Volker C."/>
            <person name="Mewes H.W."/>
            <person name="Frishman D."/>
            <person name="Stocker S."/>
            <person name="Lupas A.N."/>
            <person name="Baumeister W."/>
        </authorList>
    </citation>
    <scope>NUCLEOTIDE SEQUENCE [LARGE SCALE GENOMIC DNA]</scope>
    <source>
        <strain evidence="3">ATCC 25905 / DSM 1728 / JCM 9062 / NBRC 15155 / AMRC-C165</strain>
    </source>
</reference>
<accession>Q9HIV8</accession>
<dbReference type="InterPro" id="IPR011017">
    <property type="entry name" value="TRASH_dom"/>
</dbReference>
<dbReference type="InterPro" id="IPR000485">
    <property type="entry name" value="AsnC-type_HTH_dom"/>
</dbReference>
<evidence type="ECO:0000313" key="2">
    <source>
        <dbReference type="EMBL" id="CAC12343.1"/>
    </source>
</evidence>
<sequence length="176" mass="20332">MRYLHMTLPNLSKRELLVLRALYRNSRLSIEEISGETGISRNTVAQIIKKLENEGTIQGYTVRMNDDKLETVIAVVNGPIDIPDHMVYEDYSLSNGKHLLVMDRSALSMNFPYEYLWVSTGRRYGKAMEARTARICDYCGKIIVSDPIIVHSHNRDYYVCCPNCEHDLKKRLKMES</sequence>
<dbReference type="Pfam" id="PF13412">
    <property type="entry name" value="HTH_24"/>
    <property type="match status" value="1"/>
</dbReference>
<name>Q9HIV8_THEAC</name>
<dbReference type="AlphaFoldDB" id="Q9HIV8"/>
<dbReference type="Gene3D" id="1.10.10.10">
    <property type="entry name" value="Winged helix-like DNA-binding domain superfamily/Winged helix DNA-binding domain"/>
    <property type="match status" value="1"/>
</dbReference>
<dbReference type="SUPFAM" id="SSF46785">
    <property type="entry name" value="Winged helix' DNA-binding domain"/>
    <property type="match status" value="1"/>
</dbReference>
<dbReference type="SMART" id="SM00746">
    <property type="entry name" value="TRASH"/>
    <property type="match status" value="1"/>
</dbReference>
<dbReference type="PANTHER" id="PTHR30154:SF34">
    <property type="entry name" value="TRANSCRIPTIONAL REGULATOR AZLB"/>
    <property type="match status" value="1"/>
</dbReference>
<evidence type="ECO:0000259" key="1">
    <source>
        <dbReference type="PROSITE" id="PS50956"/>
    </source>
</evidence>
<dbReference type="PANTHER" id="PTHR30154">
    <property type="entry name" value="LEUCINE-RESPONSIVE REGULATORY PROTEIN"/>
    <property type="match status" value="1"/>
</dbReference>
<dbReference type="Proteomes" id="UP000001024">
    <property type="component" value="Chromosome"/>
</dbReference>
<dbReference type="EMBL" id="AL445066">
    <property type="protein sequence ID" value="CAC12343.1"/>
    <property type="molecule type" value="Genomic_DNA"/>
</dbReference>
<evidence type="ECO:0000313" key="3">
    <source>
        <dbReference type="Proteomes" id="UP000001024"/>
    </source>
</evidence>
<dbReference type="GO" id="GO:0005829">
    <property type="term" value="C:cytosol"/>
    <property type="evidence" value="ECO:0007669"/>
    <property type="project" value="TreeGrafter"/>
</dbReference>
<keyword evidence="3" id="KW-1185">Reference proteome</keyword>
<dbReference type="InParanoid" id="Q9HIV8"/>
<dbReference type="KEGG" id="tac:Ta1218"/>
<proteinExistence type="predicted"/>